<organism evidence="2 3">
    <name type="scientific">Mycolicibacterium aichiense</name>
    <dbReference type="NCBI Taxonomy" id="1799"/>
    <lineage>
        <taxon>Bacteria</taxon>
        <taxon>Bacillati</taxon>
        <taxon>Actinomycetota</taxon>
        <taxon>Actinomycetes</taxon>
        <taxon>Mycobacteriales</taxon>
        <taxon>Mycobacteriaceae</taxon>
        <taxon>Mycolicibacterium</taxon>
    </lineage>
</organism>
<evidence type="ECO:0000313" key="3">
    <source>
        <dbReference type="Proteomes" id="UP000467327"/>
    </source>
</evidence>
<keyword evidence="1" id="KW-0472">Membrane</keyword>
<gene>
    <name evidence="2" type="ORF">MAIC_02910</name>
</gene>
<evidence type="ECO:0008006" key="4">
    <source>
        <dbReference type="Google" id="ProtNLM"/>
    </source>
</evidence>
<name>A0AAD1HHI8_9MYCO</name>
<keyword evidence="3" id="KW-1185">Reference proteome</keyword>
<accession>A0AAD1HHI8</accession>
<feature type="transmembrane region" description="Helical" evidence="1">
    <location>
        <begin position="68"/>
        <end position="89"/>
    </location>
</feature>
<dbReference type="AlphaFoldDB" id="A0AAD1HHI8"/>
<dbReference type="KEGG" id="maic:MAIC_02910"/>
<protein>
    <recommendedName>
        <fullName evidence="4">Transmembrane protein</fullName>
    </recommendedName>
</protein>
<keyword evidence="1" id="KW-0812">Transmembrane</keyword>
<dbReference type="Proteomes" id="UP000467327">
    <property type="component" value="Chromosome"/>
</dbReference>
<feature type="transmembrane region" description="Helical" evidence="1">
    <location>
        <begin position="12"/>
        <end position="32"/>
    </location>
</feature>
<dbReference type="EMBL" id="AP022561">
    <property type="protein sequence ID" value="BBX05488.1"/>
    <property type="molecule type" value="Genomic_DNA"/>
</dbReference>
<feature type="transmembrane region" description="Helical" evidence="1">
    <location>
        <begin position="38"/>
        <end position="59"/>
    </location>
</feature>
<evidence type="ECO:0000313" key="2">
    <source>
        <dbReference type="EMBL" id="BBX05488.1"/>
    </source>
</evidence>
<evidence type="ECO:0000256" key="1">
    <source>
        <dbReference type="SAM" id="Phobius"/>
    </source>
</evidence>
<reference evidence="2 3" key="1">
    <citation type="journal article" date="2019" name="Emerg. Microbes Infect.">
        <title>Comprehensive subspecies identification of 175 nontuberculous mycobacteria species based on 7547 genomic profiles.</title>
        <authorList>
            <person name="Matsumoto Y."/>
            <person name="Kinjo T."/>
            <person name="Motooka D."/>
            <person name="Nabeya D."/>
            <person name="Jung N."/>
            <person name="Uechi K."/>
            <person name="Horii T."/>
            <person name="Iida T."/>
            <person name="Fujita J."/>
            <person name="Nakamura S."/>
        </authorList>
    </citation>
    <scope>NUCLEOTIDE SEQUENCE [LARGE SCALE GENOMIC DNA]</scope>
    <source>
        <strain evidence="2 3">JCM 6376</strain>
    </source>
</reference>
<keyword evidence="1" id="KW-1133">Transmembrane helix</keyword>
<proteinExistence type="predicted"/>
<dbReference type="RefSeq" id="WP_115317670.1">
    <property type="nucleotide sequence ID" value="NZ_AP022561.1"/>
</dbReference>
<sequence>MATTPVRRTLSALIGAVVGYLVWLGATAIIAATTPVRFWVLSGAIVLVALTSIAVALAVRHKHTLKAAAFWSAPVLPILFSVYLLVVVVT</sequence>